<dbReference type="STRING" id="392421.SAMN04488694_109140"/>
<dbReference type="EMBL" id="FOIC01000009">
    <property type="protein sequence ID" value="SET63693.1"/>
    <property type="molecule type" value="Genomic_DNA"/>
</dbReference>
<accession>A0A1I0G143</accession>
<sequence>MYGRLEAGNIWMSERESSTVTSDERAINWRQNGSGITIYEAGNPDAWIRADFEAGVPPEHRLFMICDECGAVFAQRSTPGNATVCGDCGTTFDHPQND</sequence>
<protein>
    <recommendedName>
        <fullName evidence="5">Small CPxCG-related zinc finger protein</fullName>
    </recommendedName>
</protein>
<name>A0A1I0G143_9EURY</name>
<gene>
    <name evidence="2" type="ORF">SAMN04488694_109140</name>
    <name evidence="1" type="ORF">SAMN05192552_1007168</name>
</gene>
<evidence type="ECO:0000313" key="1">
    <source>
        <dbReference type="EMBL" id="SDC80877.1"/>
    </source>
</evidence>
<dbReference type="RefSeq" id="WP_092932908.1">
    <property type="nucleotide sequence ID" value="NZ_FMZP01000007.1"/>
</dbReference>
<reference evidence="2" key="1">
    <citation type="submission" date="2016-10" db="EMBL/GenBank/DDBJ databases">
        <authorList>
            <person name="de Groot N.N."/>
        </authorList>
    </citation>
    <scope>NUCLEOTIDE SEQUENCE [LARGE SCALE GENOMIC DNA]</scope>
    <source>
        <strain evidence="2">CDM_6</strain>
    </source>
</reference>
<proteinExistence type="predicted"/>
<reference evidence="3 4" key="2">
    <citation type="submission" date="2016-10" db="EMBL/GenBank/DDBJ databases">
        <authorList>
            <person name="Varghese N."/>
            <person name="Submissions S."/>
        </authorList>
    </citation>
    <scope>NUCLEOTIDE SEQUENCE [LARGE SCALE GENOMIC DNA]</scope>
    <source>
        <strain evidence="1 4">CDM_1</strain>
        <strain evidence="3">CDM_6</strain>
    </source>
</reference>
<dbReference type="OrthoDB" id="165376at2157"/>
<dbReference type="EMBL" id="FMZP01000007">
    <property type="protein sequence ID" value="SDC80877.1"/>
    <property type="molecule type" value="Genomic_DNA"/>
</dbReference>
<dbReference type="Proteomes" id="UP000199320">
    <property type="component" value="Unassembled WGS sequence"/>
</dbReference>
<evidence type="ECO:0000313" key="3">
    <source>
        <dbReference type="Proteomes" id="UP000199320"/>
    </source>
</evidence>
<organism evidence="2 3">
    <name type="scientific">Natrinema hispanicum</name>
    <dbReference type="NCBI Taxonomy" id="392421"/>
    <lineage>
        <taxon>Archaea</taxon>
        <taxon>Methanobacteriati</taxon>
        <taxon>Methanobacteriota</taxon>
        <taxon>Stenosarchaea group</taxon>
        <taxon>Halobacteria</taxon>
        <taxon>Halobacteriales</taxon>
        <taxon>Natrialbaceae</taxon>
        <taxon>Natrinema</taxon>
    </lineage>
</organism>
<evidence type="ECO:0000313" key="2">
    <source>
        <dbReference type="EMBL" id="SET63693.1"/>
    </source>
</evidence>
<dbReference type="Proteomes" id="UP000324021">
    <property type="component" value="Unassembled WGS sequence"/>
</dbReference>
<dbReference type="AlphaFoldDB" id="A0A1I0G143"/>
<keyword evidence="3" id="KW-1185">Reference proteome</keyword>
<evidence type="ECO:0000313" key="4">
    <source>
        <dbReference type="Proteomes" id="UP000324021"/>
    </source>
</evidence>
<evidence type="ECO:0008006" key="5">
    <source>
        <dbReference type="Google" id="ProtNLM"/>
    </source>
</evidence>